<dbReference type="GO" id="GO:0035515">
    <property type="term" value="F:oxidative RNA demethylase activity"/>
    <property type="evidence" value="ECO:0007669"/>
    <property type="project" value="TreeGrafter"/>
</dbReference>
<feature type="region of interest" description="Disordered" evidence="6">
    <location>
        <begin position="345"/>
        <end position="391"/>
    </location>
</feature>
<evidence type="ECO:0000256" key="1">
    <source>
        <dbReference type="ARBA" id="ARBA00022723"/>
    </source>
</evidence>
<evidence type="ECO:0000256" key="3">
    <source>
        <dbReference type="ARBA" id="ARBA00023002"/>
    </source>
</evidence>
<keyword evidence="8" id="KW-1185">Reference proteome</keyword>
<dbReference type="PANTHER" id="PTHR16557">
    <property type="entry name" value="ALKYLATED DNA REPAIR PROTEIN ALKB-RELATED"/>
    <property type="match status" value="1"/>
</dbReference>
<dbReference type="CTD" id="8846"/>
<keyword evidence="2 9" id="KW-0223">Dioxygenase</keyword>
<dbReference type="PROSITE" id="PS51471">
    <property type="entry name" value="FE2OG_OXY"/>
    <property type="match status" value="1"/>
</dbReference>
<feature type="binding site" evidence="5">
    <location>
        <position position="205"/>
    </location>
    <ligand>
        <name>Fe cation</name>
        <dbReference type="ChEBI" id="CHEBI:24875"/>
        <note>catalytic</note>
    </ligand>
</feature>
<feature type="binding site" evidence="5">
    <location>
        <position position="203"/>
    </location>
    <ligand>
        <name>Fe cation</name>
        <dbReference type="ChEBI" id="CHEBI:24875"/>
        <note>catalytic</note>
    </ligand>
</feature>
<organism evidence="8 9">
    <name type="scientific">Petromyzon marinus</name>
    <name type="common">Sea lamprey</name>
    <dbReference type="NCBI Taxonomy" id="7757"/>
    <lineage>
        <taxon>Eukaryota</taxon>
        <taxon>Metazoa</taxon>
        <taxon>Chordata</taxon>
        <taxon>Craniata</taxon>
        <taxon>Vertebrata</taxon>
        <taxon>Cyclostomata</taxon>
        <taxon>Hyperoartia</taxon>
        <taxon>Petromyzontiformes</taxon>
        <taxon>Petromyzontidae</taxon>
        <taxon>Petromyzon</taxon>
    </lineage>
</organism>
<dbReference type="GO" id="GO:0035513">
    <property type="term" value="P:oxidative RNA demethylation"/>
    <property type="evidence" value="ECO:0007669"/>
    <property type="project" value="TreeGrafter"/>
</dbReference>
<evidence type="ECO:0000256" key="5">
    <source>
        <dbReference type="PIRSR" id="PIRSR604574-2"/>
    </source>
</evidence>
<dbReference type="InterPro" id="IPR027450">
    <property type="entry name" value="AlkB-like"/>
</dbReference>
<name>A0AAJ7XC17_PETMA</name>
<evidence type="ECO:0000256" key="2">
    <source>
        <dbReference type="ARBA" id="ARBA00022964"/>
    </source>
</evidence>
<gene>
    <name evidence="9" type="primary">ALKBH1</name>
</gene>
<dbReference type="KEGG" id="pmrn:116952455"/>
<dbReference type="Pfam" id="PF13532">
    <property type="entry name" value="2OG-FeII_Oxy_2"/>
    <property type="match status" value="1"/>
</dbReference>
<comment type="cofactor">
    <cofactor evidence="5">
        <name>Fe(2+)</name>
        <dbReference type="ChEBI" id="CHEBI:29033"/>
    </cofactor>
    <text evidence="5">Binds 1 Fe(2+) ion per subunit.</text>
</comment>
<dbReference type="GO" id="GO:0005634">
    <property type="term" value="C:nucleus"/>
    <property type="evidence" value="ECO:0007669"/>
    <property type="project" value="TreeGrafter"/>
</dbReference>
<keyword evidence="3" id="KW-0560">Oxidoreductase</keyword>
<feature type="region of interest" description="Disordered" evidence="6">
    <location>
        <begin position="275"/>
        <end position="317"/>
    </location>
</feature>
<dbReference type="GO" id="GO:0008198">
    <property type="term" value="F:ferrous iron binding"/>
    <property type="evidence" value="ECO:0007669"/>
    <property type="project" value="TreeGrafter"/>
</dbReference>
<dbReference type="Gene3D" id="2.60.120.590">
    <property type="entry name" value="Alpha-ketoglutarate-dependent dioxygenase AlkB-like"/>
    <property type="match status" value="1"/>
</dbReference>
<dbReference type="Proteomes" id="UP001318040">
    <property type="component" value="Chromosome 47"/>
</dbReference>
<dbReference type="GO" id="GO:0035516">
    <property type="term" value="F:broad specificity oxidative DNA demethylase activity"/>
    <property type="evidence" value="ECO:0007669"/>
    <property type="project" value="TreeGrafter"/>
</dbReference>
<sequence>MVEPGEEAMRQLFKFYRRRCPAPDLGGVLDLREAARHPDTVYRTRLEASALDDEAQRVGLQPASQWRAYGLNGYPGFIFIVNPFLPSGQRFWVRQCLKLYPRKPNVCNLDAHDPQRDDVWASGIRAGKSPREPRSLLEKLRWVTLGYHYNWDTKRYSAHHRSSLPVEVSALAAILAAACGFPTFCAEAAILNFYRADSALGPHVDESELDLSQPLVSFSFGCSAVFLLGGLRREDPALPIFMHSGDVMVMSGESRLRYHAVPRILDSGGTLPECLREPSCPREAAGGEAGGEAGGHAEPDPLARGDPGASATEPDAVSAADWEVCARYLRESRVNVTVRQVAAPGEAVPNTEPPPLHQNAAAIVTQQGGYNDGDAHNHDEEGHRHSKEDTG</sequence>
<protein>
    <submittedName>
        <fullName evidence="9">Nucleic acid dioxygenase ALKBH1</fullName>
    </submittedName>
</protein>
<dbReference type="GeneID" id="116952455"/>
<evidence type="ECO:0000256" key="4">
    <source>
        <dbReference type="ARBA" id="ARBA00023004"/>
    </source>
</evidence>
<dbReference type="PANTHER" id="PTHR16557:SF2">
    <property type="entry name" value="NUCLEIC ACID DIOXYGENASE ALKBH1"/>
    <property type="match status" value="1"/>
</dbReference>
<evidence type="ECO:0000259" key="7">
    <source>
        <dbReference type="PROSITE" id="PS51471"/>
    </source>
</evidence>
<keyword evidence="1 5" id="KW-0479">Metal-binding</keyword>
<proteinExistence type="predicted"/>
<keyword evidence="4 5" id="KW-0408">Iron</keyword>
<dbReference type="InterPro" id="IPR004574">
    <property type="entry name" value="Alkb"/>
</dbReference>
<feature type="binding site" evidence="5">
    <location>
        <position position="259"/>
    </location>
    <ligand>
        <name>Fe cation</name>
        <dbReference type="ChEBI" id="CHEBI:24875"/>
        <note>catalytic</note>
    </ligand>
</feature>
<feature type="domain" description="Fe2OG dioxygenase" evidence="7">
    <location>
        <begin position="185"/>
        <end position="342"/>
    </location>
</feature>
<accession>A0AAJ7XC17</accession>
<dbReference type="SUPFAM" id="SSF51197">
    <property type="entry name" value="Clavaminate synthase-like"/>
    <property type="match status" value="1"/>
</dbReference>
<evidence type="ECO:0000313" key="9">
    <source>
        <dbReference type="RefSeq" id="XP_032827708.1"/>
    </source>
</evidence>
<feature type="compositionally biased region" description="Basic and acidic residues" evidence="6">
    <location>
        <begin position="373"/>
        <end position="391"/>
    </location>
</feature>
<dbReference type="InterPro" id="IPR005123">
    <property type="entry name" value="Oxoglu/Fe-dep_dioxygenase_dom"/>
</dbReference>
<evidence type="ECO:0000256" key="6">
    <source>
        <dbReference type="SAM" id="MobiDB-lite"/>
    </source>
</evidence>
<reference evidence="9" key="1">
    <citation type="submission" date="2025-08" db="UniProtKB">
        <authorList>
            <consortium name="RefSeq"/>
        </authorList>
    </citation>
    <scope>IDENTIFICATION</scope>
    <source>
        <tissue evidence="9">Sperm</tissue>
    </source>
</reference>
<dbReference type="GO" id="GO:0005737">
    <property type="term" value="C:cytoplasm"/>
    <property type="evidence" value="ECO:0007669"/>
    <property type="project" value="TreeGrafter"/>
</dbReference>
<evidence type="ECO:0000313" key="8">
    <source>
        <dbReference type="Proteomes" id="UP001318040"/>
    </source>
</evidence>
<dbReference type="RefSeq" id="XP_032827708.1">
    <property type="nucleotide sequence ID" value="XM_032971817.1"/>
</dbReference>
<dbReference type="InterPro" id="IPR037151">
    <property type="entry name" value="AlkB-like_sf"/>
</dbReference>
<dbReference type="AlphaFoldDB" id="A0AAJ7XC17"/>